<dbReference type="EMBL" id="BQNB010014372">
    <property type="protein sequence ID" value="GJT27378.1"/>
    <property type="molecule type" value="Genomic_DNA"/>
</dbReference>
<evidence type="ECO:0000259" key="2">
    <source>
        <dbReference type="PROSITE" id="PS50158"/>
    </source>
</evidence>
<feature type="domain" description="CCHC-type" evidence="2">
    <location>
        <begin position="1062"/>
        <end position="1079"/>
    </location>
</feature>
<accession>A0ABQ5CM25</accession>
<dbReference type="Pfam" id="PF07727">
    <property type="entry name" value="RVT_2"/>
    <property type="match status" value="1"/>
</dbReference>
<dbReference type="PROSITE" id="PS50158">
    <property type="entry name" value="ZF_CCHC"/>
    <property type="match status" value="3"/>
</dbReference>
<dbReference type="SUPFAM" id="SSF57756">
    <property type="entry name" value="Retrovirus zinc finger-like domains"/>
    <property type="match status" value="2"/>
</dbReference>
<dbReference type="Proteomes" id="UP001151760">
    <property type="component" value="Unassembled WGS sequence"/>
</dbReference>
<dbReference type="InterPro" id="IPR051714">
    <property type="entry name" value="Znf_CCHC_NABP"/>
</dbReference>
<dbReference type="InterPro" id="IPR036875">
    <property type="entry name" value="Znf_CCHC_sf"/>
</dbReference>
<proteinExistence type="predicted"/>
<keyword evidence="1" id="KW-0479">Metal-binding</keyword>
<reference evidence="3" key="1">
    <citation type="journal article" date="2022" name="Int. J. Mol. Sci.">
        <title>Draft Genome of Tanacetum Coccineum: Genomic Comparison of Closely Related Tanacetum-Family Plants.</title>
        <authorList>
            <person name="Yamashiro T."/>
            <person name="Shiraishi A."/>
            <person name="Nakayama K."/>
            <person name="Satake H."/>
        </authorList>
    </citation>
    <scope>NUCLEOTIDE SEQUENCE</scope>
</reference>
<name>A0ABQ5CM25_9ASTR</name>
<dbReference type="Pfam" id="PF00098">
    <property type="entry name" value="zf-CCHC"/>
    <property type="match status" value="2"/>
</dbReference>
<dbReference type="InterPro" id="IPR013103">
    <property type="entry name" value="RVT_2"/>
</dbReference>
<keyword evidence="1" id="KW-0862">Zinc</keyword>
<dbReference type="SMART" id="SM00343">
    <property type="entry name" value="ZnF_C2HC"/>
    <property type="match status" value="3"/>
</dbReference>
<comment type="caution">
    <text evidence="3">The sequence shown here is derived from an EMBL/GenBank/DDBJ whole genome shotgun (WGS) entry which is preliminary data.</text>
</comment>
<feature type="domain" description="CCHC-type" evidence="2">
    <location>
        <begin position="1095"/>
        <end position="1111"/>
    </location>
</feature>
<organism evidence="3 4">
    <name type="scientific">Tanacetum coccineum</name>
    <dbReference type="NCBI Taxonomy" id="301880"/>
    <lineage>
        <taxon>Eukaryota</taxon>
        <taxon>Viridiplantae</taxon>
        <taxon>Streptophyta</taxon>
        <taxon>Embryophyta</taxon>
        <taxon>Tracheophyta</taxon>
        <taxon>Spermatophyta</taxon>
        <taxon>Magnoliopsida</taxon>
        <taxon>eudicotyledons</taxon>
        <taxon>Gunneridae</taxon>
        <taxon>Pentapetalae</taxon>
        <taxon>asterids</taxon>
        <taxon>campanulids</taxon>
        <taxon>Asterales</taxon>
        <taxon>Asteraceae</taxon>
        <taxon>Asteroideae</taxon>
        <taxon>Anthemideae</taxon>
        <taxon>Anthemidinae</taxon>
        <taxon>Tanacetum</taxon>
    </lineage>
</organism>
<reference evidence="3" key="2">
    <citation type="submission" date="2022-01" db="EMBL/GenBank/DDBJ databases">
        <authorList>
            <person name="Yamashiro T."/>
            <person name="Shiraishi A."/>
            <person name="Satake H."/>
            <person name="Nakayama K."/>
        </authorList>
    </citation>
    <scope>NUCLEOTIDE SEQUENCE</scope>
</reference>
<dbReference type="PANTHER" id="PTHR23002">
    <property type="entry name" value="ZINC FINGER CCHC DOMAIN CONTAINING PROTEIN"/>
    <property type="match status" value="1"/>
</dbReference>
<dbReference type="Gene3D" id="4.10.60.10">
    <property type="entry name" value="Zinc finger, CCHC-type"/>
    <property type="match status" value="2"/>
</dbReference>
<dbReference type="InterPro" id="IPR001878">
    <property type="entry name" value="Znf_CCHC"/>
</dbReference>
<protein>
    <submittedName>
        <fullName evidence="3">Zinc finger, CCHC-type containing protein</fullName>
    </submittedName>
</protein>
<gene>
    <name evidence="3" type="ORF">Tco_0907653</name>
</gene>
<keyword evidence="1" id="KW-0863">Zinc-finger</keyword>
<feature type="domain" description="CCHC-type" evidence="2">
    <location>
        <begin position="1126"/>
        <end position="1142"/>
    </location>
</feature>
<keyword evidence="4" id="KW-1185">Reference proteome</keyword>
<evidence type="ECO:0000256" key="1">
    <source>
        <dbReference type="PROSITE-ProRule" id="PRU00047"/>
    </source>
</evidence>
<evidence type="ECO:0000313" key="3">
    <source>
        <dbReference type="EMBL" id="GJT27378.1"/>
    </source>
</evidence>
<sequence length="1177" mass="135181">MEWVMRKRRLVDRMNGNQRETNDARRNIRQKTSREYANYLLSAYDRYKGRGYDRGHEAEQKQVEIMDKEVNHAARDSDEALLERFKLRSRKVRLADDKTLDIASIRDVVLKTYFGTSWTLKDVRWFGEAEEKLYLSIMLERRGNCRAGVAVGLRIPEEEWRGKDTSLTHLKEFGYDSFVKVKDVCREAMKYTFIGSGSGEVYDRFKYLNEDNTEESSGVGAQIRVRGPKIVEDHMKNTLKIEHPPRREALRLHMYEDPPESPGLRKESVQWEKAIIKEMVSLKKNQTCSLVRLSTGKKASQRLWMFKVKEEQNSRKRYKARLVVKGFQQKRGVDYNEIFSPVVRMTTIKLVLSIVAARAFLYSWNEEPCSDVHQVGNEREVEVLRSFNGPLSELIKDAGVLPERGYSQFNDVSSGYLRVPYVRRYRKVRAVALLKGRWFEVYRDYLRWRAVNLARVVQFSTDRAVWHEPEQFSSELNNISLDLYTVQRSVQRSDLFRTSNQVVGLSNPTSGIRAQEQQGIDSKGFLEFFDCPSLRQGVEDLREVNSQKVKRLAKGVHGVHDEKRVWFEKELRGAQGDHEAEVFQVSNDDTSVAQRRLEDKSTQQFWSVQDFWAEDTTRSTYLVNRSPSLAIRFKKLIDMLGFSSWLASIKQGMLELVKVKCILLGYHKSIMGNKLWRLDDVTSKVVLYKNMGFNESGKYKKTFIGSGVGIGSMQMLHGFEFEVELLGDHTFEVEPQENVDQRDGLQEVQTQDLIDYQLARDRDQHLTCELFGYREDSNGAAFAVAAVEKIYAHESLSFNNTVACEVISKWKARLKDDMDAQSDVYVLSNGSTKGLLDKAKGNVLGMEIVRDQSGNTLRVSQSRFYNGKLVQTLLEGHSILSLEGSLSRDCDVENNGKWSCIYAVESQEYQMVYTRLDIASADVGSLKANLQHMEALSTTKAGYMTFTESWKKEIWLKGLLTESRYELRLVAGIATGAFVKGGSRSEVRAQVEVAAYRSNYSHIRFVEFLYGPSPSSLYLYKKRWDMGFVLHSFNLFVLPFISIKGGRTSMPQKKGTKAKRTRKCYVCRDTGHYARDCKEGKSDSAEVVLQDTTGKCHVCRETGHYARECKDKKSDIVEVVLQDTTRKCHLCGYTGHYARDCKGKKSDSKELVLQDTTRKCNVCVKEGQLSPMVGRIL</sequence>
<evidence type="ECO:0000313" key="4">
    <source>
        <dbReference type="Proteomes" id="UP001151760"/>
    </source>
</evidence>